<evidence type="ECO:0000313" key="2">
    <source>
        <dbReference type="EMBL" id="WOX25030.1"/>
    </source>
</evidence>
<evidence type="ECO:0008006" key="4">
    <source>
        <dbReference type="Google" id="ProtNLM"/>
    </source>
</evidence>
<dbReference type="EMBL" id="CP137573">
    <property type="protein sequence ID" value="WOX25030.1"/>
    <property type="molecule type" value="Genomic_DNA"/>
</dbReference>
<feature type="chain" id="PRO_5045348406" description="Lipoprotein" evidence="1">
    <location>
        <begin position="23"/>
        <end position="112"/>
    </location>
</feature>
<feature type="signal peptide" evidence="1">
    <location>
        <begin position="1"/>
        <end position="22"/>
    </location>
</feature>
<protein>
    <recommendedName>
        <fullName evidence="4">Lipoprotein</fullName>
    </recommendedName>
</protein>
<dbReference type="RefSeq" id="WP_318107474.1">
    <property type="nucleotide sequence ID" value="NZ_CP137573.1"/>
</dbReference>
<gene>
    <name evidence="2" type="ORF">R2D22_28045</name>
</gene>
<evidence type="ECO:0000313" key="3">
    <source>
        <dbReference type="Proteomes" id="UP001301731"/>
    </source>
</evidence>
<dbReference type="PROSITE" id="PS51257">
    <property type="entry name" value="PROKAR_LIPOPROTEIN"/>
    <property type="match status" value="1"/>
</dbReference>
<reference evidence="2 3" key="1">
    <citation type="submission" date="2023-10" db="EMBL/GenBank/DDBJ databases">
        <title>The genome sequence of Streptomyces sp. HUAS YS2.</title>
        <authorList>
            <person name="Mo P."/>
        </authorList>
    </citation>
    <scope>NUCLEOTIDE SEQUENCE [LARGE SCALE GENOMIC DNA]</scope>
    <source>
        <strain evidence="2 3">HUAS YS2</strain>
    </source>
</reference>
<keyword evidence="1" id="KW-0732">Signal</keyword>
<organism evidence="2 3">
    <name type="scientific">Streptomyces solicathayae</name>
    <dbReference type="NCBI Taxonomy" id="3081768"/>
    <lineage>
        <taxon>Bacteria</taxon>
        <taxon>Bacillati</taxon>
        <taxon>Actinomycetota</taxon>
        <taxon>Actinomycetes</taxon>
        <taxon>Kitasatosporales</taxon>
        <taxon>Streptomycetaceae</taxon>
        <taxon>Streptomyces</taxon>
    </lineage>
</organism>
<proteinExistence type="predicted"/>
<keyword evidence="3" id="KW-1185">Reference proteome</keyword>
<name>A0ABZ0LZT9_9ACTN</name>
<sequence length="112" mass="12086">MLPNRRLGIAAAAVLLSLAATGCSSLGRTAVGTLTYETEREFVITQTSPSVNGCHRLLAPSGVPRIENRTLNDIILYRTRNCQGKDPIYVATNTSDSIAPGSLPWRSYTVVH</sequence>
<dbReference type="Proteomes" id="UP001301731">
    <property type="component" value="Chromosome"/>
</dbReference>
<evidence type="ECO:0000256" key="1">
    <source>
        <dbReference type="SAM" id="SignalP"/>
    </source>
</evidence>
<accession>A0ABZ0LZT9</accession>